<feature type="transmembrane region" description="Helical" evidence="5">
    <location>
        <begin position="6"/>
        <end position="24"/>
    </location>
</feature>
<gene>
    <name evidence="6" type="ORF">SAMN04488692_104153</name>
</gene>
<evidence type="ECO:0000256" key="2">
    <source>
        <dbReference type="ARBA" id="ARBA00022692"/>
    </source>
</evidence>
<feature type="transmembrane region" description="Helical" evidence="5">
    <location>
        <begin position="31"/>
        <end position="49"/>
    </location>
</feature>
<feature type="transmembrane region" description="Helical" evidence="5">
    <location>
        <begin position="106"/>
        <end position="125"/>
    </location>
</feature>
<dbReference type="PANTHER" id="PTHR37306">
    <property type="entry name" value="COLICIN V PRODUCTION PROTEIN"/>
    <property type="match status" value="1"/>
</dbReference>
<evidence type="ECO:0000313" key="7">
    <source>
        <dbReference type="Proteomes" id="UP000199476"/>
    </source>
</evidence>
<dbReference type="OrthoDB" id="2111888at2"/>
<dbReference type="GO" id="GO:0016020">
    <property type="term" value="C:membrane"/>
    <property type="evidence" value="ECO:0007669"/>
    <property type="project" value="UniProtKB-SubCell"/>
</dbReference>
<keyword evidence="3 5" id="KW-1133">Transmembrane helix</keyword>
<evidence type="ECO:0000256" key="1">
    <source>
        <dbReference type="ARBA" id="ARBA00004141"/>
    </source>
</evidence>
<dbReference type="PANTHER" id="PTHR37306:SF1">
    <property type="entry name" value="COLICIN V PRODUCTION PROTEIN"/>
    <property type="match status" value="1"/>
</dbReference>
<evidence type="ECO:0000256" key="4">
    <source>
        <dbReference type="ARBA" id="ARBA00023136"/>
    </source>
</evidence>
<proteinExistence type="predicted"/>
<dbReference type="InterPro" id="IPR003825">
    <property type="entry name" value="Colicin-V_CvpA"/>
</dbReference>
<dbReference type="STRING" id="321763.SAMN04488692_104153"/>
<protein>
    <submittedName>
        <fullName evidence="6">Membrane protein required for colicin V production</fullName>
    </submittedName>
</protein>
<evidence type="ECO:0000313" key="6">
    <source>
        <dbReference type="EMBL" id="SDL43833.1"/>
    </source>
</evidence>
<accession>A0A1G9K3L9</accession>
<sequence>MNGLSLLDIFISLIILYFLVSGYRNGFISQTATIVGIIVSVYVAFKFYLPLADFAANYFDFSPAVIQFISFSLIFIIINVAVHMLGESLQAALEKFYLEPVDRAGGFILGAVKGVLLAYILVLVLNEIPITEVETFVENSHLAERFTELTPIFQDIIGDILD</sequence>
<dbReference type="EMBL" id="FNGO01000004">
    <property type="protein sequence ID" value="SDL43833.1"/>
    <property type="molecule type" value="Genomic_DNA"/>
</dbReference>
<keyword evidence="4 5" id="KW-0472">Membrane</keyword>
<dbReference type="AlphaFoldDB" id="A0A1G9K3L9"/>
<evidence type="ECO:0000256" key="3">
    <source>
        <dbReference type="ARBA" id="ARBA00022989"/>
    </source>
</evidence>
<dbReference type="GO" id="GO:0009403">
    <property type="term" value="P:toxin biosynthetic process"/>
    <property type="evidence" value="ECO:0007669"/>
    <property type="project" value="InterPro"/>
</dbReference>
<comment type="subcellular location">
    <subcellularLocation>
        <location evidence="1">Membrane</location>
        <topology evidence="1">Multi-pass membrane protein</topology>
    </subcellularLocation>
</comment>
<dbReference type="RefSeq" id="WP_089758675.1">
    <property type="nucleotide sequence ID" value="NZ_FNGO01000004.1"/>
</dbReference>
<keyword evidence="7" id="KW-1185">Reference proteome</keyword>
<name>A0A1G9K3L9_9FIRM</name>
<dbReference type="Pfam" id="PF02674">
    <property type="entry name" value="Colicin_V"/>
    <property type="match status" value="1"/>
</dbReference>
<organism evidence="6 7">
    <name type="scientific">Halarsenatibacter silvermanii</name>
    <dbReference type="NCBI Taxonomy" id="321763"/>
    <lineage>
        <taxon>Bacteria</taxon>
        <taxon>Bacillati</taxon>
        <taxon>Bacillota</taxon>
        <taxon>Clostridia</taxon>
        <taxon>Halanaerobiales</taxon>
        <taxon>Halarsenatibacteraceae</taxon>
        <taxon>Halarsenatibacter</taxon>
    </lineage>
</organism>
<reference evidence="6 7" key="1">
    <citation type="submission" date="2016-10" db="EMBL/GenBank/DDBJ databases">
        <authorList>
            <person name="de Groot N.N."/>
        </authorList>
    </citation>
    <scope>NUCLEOTIDE SEQUENCE [LARGE SCALE GENOMIC DNA]</scope>
    <source>
        <strain evidence="6 7">SLAS-1</strain>
    </source>
</reference>
<feature type="transmembrane region" description="Helical" evidence="5">
    <location>
        <begin position="61"/>
        <end position="85"/>
    </location>
</feature>
<evidence type="ECO:0000256" key="5">
    <source>
        <dbReference type="SAM" id="Phobius"/>
    </source>
</evidence>
<dbReference type="Proteomes" id="UP000199476">
    <property type="component" value="Unassembled WGS sequence"/>
</dbReference>
<keyword evidence="2 5" id="KW-0812">Transmembrane</keyword>